<name>A0A9D9H3I1_9BACT</name>
<evidence type="ECO:0000256" key="12">
    <source>
        <dbReference type="ARBA" id="ARBA00034808"/>
    </source>
</evidence>
<evidence type="ECO:0000256" key="9">
    <source>
        <dbReference type="ARBA" id="ARBA00023204"/>
    </source>
</evidence>
<dbReference type="InterPro" id="IPR014016">
    <property type="entry name" value="UvrD-like_ATP-bd"/>
</dbReference>
<evidence type="ECO:0000256" key="5">
    <source>
        <dbReference type="ARBA" id="ARBA00022806"/>
    </source>
</evidence>
<evidence type="ECO:0000256" key="1">
    <source>
        <dbReference type="ARBA" id="ARBA00022722"/>
    </source>
</evidence>
<dbReference type="AlphaFoldDB" id="A0A9D9H3I1"/>
<keyword evidence="6" id="KW-0269">Exonuclease</keyword>
<evidence type="ECO:0000256" key="7">
    <source>
        <dbReference type="ARBA" id="ARBA00022840"/>
    </source>
</evidence>
<reference evidence="18" key="1">
    <citation type="submission" date="2020-10" db="EMBL/GenBank/DDBJ databases">
        <authorList>
            <person name="Gilroy R."/>
        </authorList>
    </citation>
    <scope>NUCLEOTIDE SEQUENCE</scope>
    <source>
        <strain evidence="18">2889</strain>
    </source>
</reference>
<dbReference type="PROSITE" id="PS51198">
    <property type="entry name" value="UVRD_HELICASE_ATP_BIND"/>
    <property type="match status" value="1"/>
</dbReference>
<dbReference type="Pfam" id="PF12705">
    <property type="entry name" value="PDDEXK_1"/>
    <property type="match status" value="1"/>
</dbReference>
<dbReference type="GO" id="GO:0005829">
    <property type="term" value="C:cytosol"/>
    <property type="evidence" value="ECO:0007669"/>
    <property type="project" value="TreeGrafter"/>
</dbReference>
<dbReference type="Gene3D" id="3.90.320.10">
    <property type="match status" value="1"/>
</dbReference>
<keyword evidence="10" id="KW-0413">Isomerase</keyword>
<dbReference type="Pfam" id="PF13361">
    <property type="entry name" value="UvrD_C"/>
    <property type="match status" value="1"/>
</dbReference>
<evidence type="ECO:0000313" key="18">
    <source>
        <dbReference type="EMBL" id="MBO8433403.1"/>
    </source>
</evidence>
<dbReference type="Gene3D" id="1.10.3170.10">
    <property type="entry name" value="Recbcd, chain B, domain 2"/>
    <property type="match status" value="1"/>
</dbReference>
<keyword evidence="7 14" id="KW-0067">ATP-binding</keyword>
<evidence type="ECO:0000256" key="8">
    <source>
        <dbReference type="ARBA" id="ARBA00023125"/>
    </source>
</evidence>
<dbReference type="InterPro" id="IPR014017">
    <property type="entry name" value="DNA_helicase_UvrD-like_C"/>
</dbReference>
<keyword evidence="3" id="KW-0227">DNA damage</keyword>
<dbReference type="InterPro" id="IPR038726">
    <property type="entry name" value="PDDEXK_AddAB-type"/>
</dbReference>
<dbReference type="PROSITE" id="PS51217">
    <property type="entry name" value="UVRD_HELICASE_CTER"/>
    <property type="match status" value="1"/>
</dbReference>
<evidence type="ECO:0000256" key="4">
    <source>
        <dbReference type="ARBA" id="ARBA00022801"/>
    </source>
</evidence>
<dbReference type="GO" id="GO:0000725">
    <property type="term" value="P:recombinational repair"/>
    <property type="evidence" value="ECO:0007669"/>
    <property type="project" value="TreeGrafter"/>
</dbReference>
<keyword evidence="2 14" id="KW-0547">Nucleotide-binding</keyword>
<dbReference type="SUPFAM" id="SSF52540">
    <property type="entry name" value="P-loop containing nucleoside triphosphate hydrolases"/>
    <property type="match status" value="1"/>
</dbReference>
<evidence type="ECO:0000256" key="6">
    <source>
        <dbReference type="ARBA" id="ARBA00022839"/>
    </source>
</evidence>
<evidence type="ECO:0000259" key="17">
    <source>
        <dbReference type="PROSITE" id="PS51217"/>
    </source>
</evidence>
<dbReference type="Pfam" id="PF00580">
    <property type="entry name" value="UvrD-helicase"/>
    <property type="match status" value="1"/>
</dbReference>
<sequence>MHDFNTDHTQADNRLLIYKASAGSGKTYTLTQEYMRHLLKPGASVSRILAITFTNAATADMKRKILETLAQIAEGGYPDWGKLLSRHQRQQYQQGPEQADAVKTELQAQARLKLRQILHQYQDFSVKTIDSFVQNLIRPFAFELGLPQNYTPTIELNQLSQEITERLLDECGRPGKENQTEILNQFLQKRDEEEKSLQLNEIIQNTVQLLFDEGSFEALESLKSIHAEDFKNIIGKMQGYCQQIENQVDEILNQGKRIVSLAGLTAEDFHEKSKGLYAWFNPESASGSIPPLAIASPSSSILKCVTKGILKSKGRQNDAEALQQCFEALTQLDFSHYALLKEVLNNTIYSLALLERANEILEDIKETTGDIPLSEFNQRIDKALAEENNDFIYERCGIRYHHICIDEFQDTSKLQWKNLRPLVENNLAQGHECLIVGDPKQSIYRFRNANLAQFVNLCEHKGGLEVEVRDLQSNWRSEAGIIAFNNLFYEFIKNQYPFCPDFGENENTKTPGTADTQNDAHEPALPENLAQRVFKAHEQYHKNHTERLPEPDFNAVRIYLAKKMKGEYLQDWYLRHTLEIVRQHQPGKVAILCQHNAHCRLVADYLVSHGIPVSTPDSLTLGSHDGLRLLIASLRYIDRQEEYYKAEAYHLAKQVGLWPGTEADIFKEWASSDTRQRFKALQQMGWQQADVYDTVEAVLRFWKMQESADQFLLTFLDQVQEHRFGRLSDLTDWWTEGGSDTTVCPLPDGRTVRIMSIHKSKGLEFPVVIMPFISNSRLHTSELHWLPTGYMPESIGLPTALVRYVNALNGSPAEKDKQTEKQMIEIDDLNALYVATTRPCQRLYLLDTVPEKNSNTFKPTDAIARFAELYPDYVELEEDGGELLPQEENGDLQNVLPSPGFPCDTEGVRTDKDNGIKAKEELPSLNGLSRFTSTDWRFQAQATALPPSILSQEQEWGNFIHKTLSRILAYTEESLEQALKTSLNEYPMFRERAEEARSALQQLLTHPRLASYFAEGCQVKTEMPIALSPARTYVPDRVVLQDKGAVVLDFKTGEAMSQYKKQVREYMNALNAMGFEPCRGILIYIGDTIHIEEINGLESDSSSIKNC</sequence>
<evidence type="ECO:0000256" key="10">
    <source>
        <dbReference type="ARBA" id="ARBA00023235"/>
    </source>
</evidence>
<evidence type="ECO:0000256" key="13">
    <source>
        <dbReference type="ARBA" id="ARBA00048988"/>
    </source>
</evidence>
<proteinExistence type="predicted"/>
<dbReference type="InterPro" id="IPR011604">
    <property type="entry name" value="PDDEXK-like_dom_sf"/>
</dbReference>
<dbReference type="GO" id="GO:0005524">
    <property type="term" value="F:ATP binding"/>
    <property type="evidence" value="ECO:0007669"/>
    <property type="project" value="UniProtKB-UniRule"/>
</dbReference>
<dbReference type="GO" id="GO:0003677">
    <property type="term" value="F:DNA binding"/>
    <property type="evidence" value="ECO:0007669"/>
    <property type="project" value="UniProtKB-KW"/>
</dbReference>
<dbReference type="InterPro" id="IPR027417">
    <property type="entry name" value="P-loop_NTPase"/>
</dbReference>
<dbReference type="GO" id="GO:0004527">
    <property type="term" value="F:exonuclease activity"/>
    <property type="evidence" value="ECO:0007669"/>
    <property type="project" value="UniProtKB-KW"/>
</dbReference>
<gene>
    <name evidence="18" type="ORF">IAB08_08960</name>
</gene>
<comment type="catalytic activity">
    <reaction evidence="13">
        <text>ATP + H2O = ADP + phosphate + H(+)</text>
        <dbReference type="Rhea" id="RHEA:13065"/>
        <dbReference type="ChEBI" id="CHEBI:15377"/>
        <dbReference type="ChEBI" id="CHEBI:15378"/>
        <dbReference type="ChEBI" id="CHEBI:30616"/>
        <dbReference type="ChEBI" id="CHEBI:43474"/>
        <dbReference type="ChEBI" id="CHEBI:456216"/>
        <dbReference type="EC" id="5.6.2.4"/>
    </reaction>
</comment>
<dbReference type="Proteomes" id="UP000823612">
    <property type="component" value="Unassembled WGS sequence"/>
</dbReference>
<feature type="domain" description="UvrD-like helicase C-terminal" evidence="17">
    <location>
        <begin position="524"/>
        <end position="762"/>
    </location>
</feature>
<accession>A0A9D9H3I1</accession>
<keyword evidence="4 14" id="KW-0378">Hydrolase</keyword>
<evidence type="ECO:0000256" key="2">
    <source>
        <dbReference type="ARBA" id="ARBA00022741"/>
    </source>
</evidence>
<evidence type="ECO:0000313" key="19">
    <source>
        <dbReference type="Proteomes" id="UP000823612"/>
    </source>
</evidence>
<dbReference type="Gene3D" id="3.40.50.300">
    <property type="entry name" value="P-loop containing nucleotide triphosphate hydrolases"/>
    <property type="match status" value="3"/>
</dbReference>
<dbReference type="EMBL" id="JADIMZ010000133">
    <property type="protein sequence ID" value="MBO8433403.1"/>
    <property type="molecule type" value="Genomic_DNA"/>
</dbReference>
<keyword evidence="5 14" id="KW-0347">Helicase</keyword>
<evidence type="ECO:0000259" key="16">
    <source>
        <dbReference type="PROSITE" id="PS51198"/>
    </source>
</evidence>
<dbReference type="EC" id="5.6.2.4" evidence="12"/>
<evidence type="ECO:0000256" key="15">
    <source>
        <dbReference type="SAM" id="MobiDB-lite"/>
    </source>
</evidence>
<organism evidence="18 19">
    <name type="scientific">Candidatus Pullibacteroides excrementavium</name>
    <dbReference type="NCBI Taxonomy" id="2840905"/>
    <lineage>
        <taxon>Bacteria</taxon>
        <taxon>Pseudomonadati</taxon>
        <taxon>Bacteroidota</taxon>
        <taxon>Bacteroidia</taxon>
        <taxon>Bacteroidales</taxon>
        <taxon>Candidatus Pullibacteroides</taxon>
    </lineage>
</organism>
<dbReference type="PANTHER" id="PTHR11070">
    <property type="entry name" value="UVRD / RECB / PCRA DNA HELICASE FAMILY MEMBER"/>
    <property type="match status" value="1"/>
</dbReference>
<feature type="domain" description="UvrD-like helicase ATP-binding" evidence="16">
    <location>
        <begin position="1"/>
        <end position="478"/>
    </location>
</feature>
<comment type="catalytic activity">
    <reaction evidence="11">
        <text>Couples ATP hydrolysis with the unwinding of duplex DNA by translocating in the 3'-5' direction.</text>
        <dbReference type="EC" id="5.6.2.4"/>
    </reaction>
</comment>
<keyword evidence="9" id="KW-0234">DNA repair</keyword>
<evidence type="ECO:0000256" key="3">
    <source>
        <dbReference type="ARBA" id="ARBA00022763"/>
    </source>
</evidence>
<keyword evidence="1" id="KW-0540">Nuclease</keyword>
<evidence type="ECO:0000256" key="14">
    <source>
        <dbReference type="PROSITE-ProRule" id="PRU00560"/>
    </source>
</evidence>
<dbReference type="GO" id="GO:0043138">
    <property type="term" value="F:3'-5' DNA helicase activity"/>
    <property type="evidence" value="ECO:0007669"/>
    <property type="project" value="UniProtKB-EC"/>
</dbReference>
<protein>
    <recommendedName>
        <fullName evidence="12">DNA 3'-5' helicase</fullName>
        <ecNumber evidence="12">5.6.2.4</ecNumber>
    </recommendedName>
</protein>
<reference evidence="18" key="2">
    <citation type="journal article" date="2021" name="PeerJ">
        <title>Extensive microbial diversity within the chicken gut microbiome revealed by metagenomics and culture.</title>
        <authorList>
            <person name="Gilroy R."/>
            <person name="Ravi A."/>
            <person name="Getino M."/>
            <person name="Pursley I."/>
            <person name="Horton D.L."/>
            <person name="Alikhan N.F."/>
            <person name="Baker D."/>
            <person name="Gharbi K."/>
            <person name="Hall N."/>
            <person name="Watson M."/>
            <person name="Adriaenssens E.M."/>
            <person name="Foster-Nyarko E."/>
            <person name="Jarju S."/>
            <person name="Secka A."/>
            <person name="Antonio M."/>
            <person name="Oren A."/>
            <person name="Chaudhuri R.R."/>
            <person name="La Ragione R."/>
            <person name="Hildebrand F."/>
            <person name="Pallen M.J."/>
        </authorList>
    </citation>
    <scope>NUCLEOTIDE SEQUENCE</scope>
    <source>
        <strain evidence="18">2889</strain>
    </source>
</reference>
<keyword evidence="8" id="KW-0238">DNA-binding</keyword>
<dbReference type="InterPro" id="IPR000212">
    <property type="entry name" value="DNA_helicase_UvrD/REP"/>
</dbReference>
<comment type="caution">
    <text evidence="18">The sequence shown here is derived from an EMBL/GenBank/DDBJ whole genome shotgun (WGS) entry which is preliminary data.</text>
</comment>
<dbReference type="PANTHER" id="PTHR11070:SF67">
    <property type="entry name" value="DNA 3'-5' HELICASE"/>
    <property type="match status" value="1"/>
</dbReference>
<feature type="region of interest" description="Disordered" evidence="15">
    <location>
        <begin position="892"/>
        <end position="911"/>
    </location>
</feature>
<evidence type="ECO:0000256" key="11">
    <source>
        <dbReference type="ARBA" id="ARBA00034617"/>
    </source>
</evidence>
<feature type="binding site" evidence="14">
    <location>
        <begin position="20"/>
        <end position="27"/>
    </location>
    <ligand>
        <name>ATP</name>
        <dbReference type="ChEBI" id="CHEBI:30616"/>
    </ligand>
</feature>